<feature type="compositionally biased region" description="Polar residues" evidence="1">
    <location>
        <begin position="182"/>
        <end position="204"/>
    </location>
</feature>
<evidence type="ECO:0000256" key="1">
    <source>
        <dbReference type="SAM" id="MobiDB-lite"/>
    </source>
</evidence>
<dbReference type="VEuPathDB" id="TrichDB:TRFO_02046"/>
<evidence type="ECO:0000313" key="3">
    <source>
        <dbReference type="Proteomes" id="UP000179807"/>
    </source>
</evidence>
<feature type="compositionally biased region" description="Low complexity" evidence="1">
    <location>
        <begin position="205"/>
        <end position="217"/>
    </location>
</feature>
<feature type="region of interest" description="Disordered" evidence="1">
    <location>
        <begin position="1"/>
        <end position="24"/>
    </location>
</feature>
<dbReference type="InterPro" id="IPR035940">
    <property type="entry name" value="CAP_sf"/>
</dbReference>
<dbReference type="Proteomes" id="UP000179807">
    <property type="component" value="Unassembled WGS sequence"/>
</dbReference>
<proteinExistence type="predicted"/>
<dbReference type="AlphaFoldDB" id="A0A1J4JIA3"/>
<sequence>MKSKPNRRETPEIMDMSTDTTESSTDVNVDYSNIFKDSFYNKEYLSPEVLDEINKERNNPSVYISVISISCNQNGKFHQTKQIIRFSKTKKIHLREIHQIGKHQIIYTRDKQPNGKENNKINLVNLEKNEIEDFEENFKRKIAEIPNNVINPISFNNQSNNHNHSSNQKYPNKSRNHDPNHSIKQNEISDFNHDNSLNNNKLIDNSSQQNNENLNSRKSSKQQKNKSYIDQNSFPLNSYPSSNEITNEIVSNHEIFEKYKFHKLKHHPIMIPHSNKFVNKFIAIINEIRYNRHLLELKSNDFLMKEAQKLSEKLLIPEEADLVPKMFNELKVKNSFSCAMIAPSFHIENINPLDVLKQTIINSSTNKDYQNIFGNFTHIGIGVSNDCDSKWVFFILFSCLRPNSIRKVKSITYEESKFLTNLINNYRKDHHKKPLKYSSTISSRAMNYVKRLFIGEFEPESVAALDAVAEIVHDYPFSEFIGSIESKNYRNNEKSLKDIFQYLVDHYKNNLLSNDEKIGLSIVHDGIGHWMFLVSLEHIE</sequence>
<reference evidence="2" key="1">
    <citation type="submission" date="2016-10" db="EMBL/GenBank/DDBJ databases">
        <authorList>
            <person name="Benchimol M."/>
            <person name="Almeida L.G."/>
            <person name="Vasconcelos A.T."/>
            <person name="Perreira-Neves A."/>
            <person name="Rosa I.A."/>
            <person name="Tasca T."/>
            <person name="Bogo M.R."/>
            <person name="de Souza W."/>
        </authorList>
    </citation>
    <scope>NUCLEOTIDE SEQUENCE [LARGE SCALE GENOMIC DNA]</scope>
    <source>
        <strain evidence="2">K</strain>
    </source>
</reference>
<feature type="region of interest" description="Disordered" evidence="1">
    <location>
        <begin position="153"/>
        <end position="241"/>
    </location>
</feature>
<feature type="compositionally biased region" description="Polar residues" evidence="1">
    <location>
        <begin position="228"/>
        <end position="241"/>
    </location>
</feature>
<keyword evidence="3" id="KW-1185">Reference proteome</keyword>
<protein>
    <submittedName>
        <fullName evidence="2">Uncharacterized protein</fullName>
    </submittedName>
</protein>
<accession>A0A1J4JIA3</accession>
<evidence type="ECO:0000313" key="2">
    <source>
        <dbReference type="EMBL" id="OHS96924.1"/>
    </source>
</evidence>
<organism evidence="2 3">
    <name type="scientific">Tritrichomonas foetus</name>
    <dbReference type="NCBI Taxonomy" id="1144522"/>
    <lineage>
        <taxon>Eukaryota</taxon>
        <taxon>Metamonada</taxon>
        <taxon>Parabasalia</taxon>
        <taxon>Tritrichomonadida</taxon>
        <taxon>Tritrichomonadidae</taxon>
        <taxon>Tritrichomonas</taxon>
    </lineage>
</organism>
<feature type="compositionally biased region" description="Basic and acidic residues" evidence="1">
    <location>
        <begin position="1"/>
        <end position="11"/>
    </location>
</feature>
<feature type="compositionally biased region" description="Low complexity" evidence="1">
    <location>
        <begin position="14"/>
        <end position="24"/>
    </location>
</feature>
<comment type="caution">
    <text evidence="2">The sequence shown here is derived from an EMBL/GenBank/DDBJ whole genome shotgun (WGS) entry which is preliminary data.</text>
</comment>
<name>A0A1J4JIA3_9EUKA</name>
<gene>
    <name evidence="2" type="ORF">TRFO_02046</name>
</gene>
<dbReference type="SUPFAM" id="SSF55797">
    <property type="entry name" value="PR-1-like"/>
    <property type="match status" value="1"/>
</dbReference>
<dbReference type="GeneID" id="94825164"/>
<feature type="compositionally biased region" description="Low complexity" evidence="1">
    <location>
        <begin position="156"/>
        <end position="168"/>
    </location>
</feature>
<dbReference type="RefSeq" id="XP_068350061.1">
    <property type="nucleotide sequence ID" value="XM_068490460.1"/>
</dbReference>
<dbReference type="EMBL" id="MLAK01001148">
    <property type="protein sequence ID" value="OHS96924.1"/>
    <property type="molecule type" value="Genomic_DNA"/>
</dbReference>